<dbReference type="Pfam" id="PF02623">
    <property type="entry name" value="FliW"/>
    <property type="match status" value="1"/>
</dbReference>
<dbReference type="Proteomes" id="UP001056035">
    <property type="component" value="Chromosome"/>
</dbReference>
<dbReference type="HAMAP" id="MF_01185">
    <property type="entry name" value="FliW"/>
    <property type="match status" value="1"/>
</dbReference>
<protein>
    <recommendedName>
        <fullName evidence="4">Flagellar assembly factor FliW</fullName>
    </recommendedName>
</protein>
<evidence type="ECO:0000256" key="4">
    <source>
        <dbReference type="HAMAP-Rule" id="MF_01185"/>
    </source>
</evidence>
<keyword evidence="5" id="KW-0969">Cilium</keyword>
<comment type="subunit">
    <text evidence="4">Interacts with translational regulator CsrA and flagellin(s).</text>
</comment>
<dbReference type="InterPro" id="IPR024046">
    <property type="entry name" value="Flagellar_assmbl_FliW_dom_sf"/>
</dbReference>
<dbReference type="InterPro" id="IPR003775">
    <property type="entry name" value="Flagellar_assembly_factor_FliW"/>
</dbReference>
<evidence type="ECO:0000313" key="5">
    <source>
        <dbReference type="EMBL" id="UTI64635.1"/>
    </source>
</evidence>
<keyword evidence="4" id="KW-0143">Chaperone</keyword>
<keyword evidence="1 4" id="KW-0963">Cytoplasm</keyword>
<dbReference type="PANTHER" id="PTHR39190">
    <property type="entry name" value="FLAGELLAR ASSEMBLY FACTOR FLIW"/>
    <property type="match status" value="1"/>
</dbReference>
<keyword evidence="5" id="KW-0282">Flagellum</keyword>
<sequence length="152" mass="16183">MSVTLHSTRFGRLEIPEEAVLEFPTGLIGLAGSHYALLARDDDATFVWLHSMDDPELAIPVTNPWRFFSAYEVELSDEEAARIGIDDATATSVYVTVRAAESLEDFCANLAAPILIADGRGHQVINQAPDAPVRAPLFTDVATSGAAGVAAA</sequence>
<dbReference type="Gene3D" id="2.30.290.10">
    <property type="entry name" value="BH3618-like"/>
    <property type="match status" value="1"/>
</dbReference>
<evidence type="ECO:0000256" key="2">
    <source>
        <dbReference type="ARBA" id="ARBA00022795"/>
    </source>
</evidence>
<keyword evidence="2 4" id="KW-1005">Bacterial flagellum biogenesis</keyword>
<evidence type="ECO:0000256" key="1">
    <source>
        <dbReference type="ARBA" id="ARBA00022490"/>
    </source>
</evidence>
<organism evidence="5 6">
    <name type="scientific">Paraconexibacter antarcticus</name>
    <dbReference type="NCBI Taxonomy" id="2949664"/>
    <lineage>
        <taxon>Bacteria</taxon>
        <taxon>Bacillati</taxon>
        <taxon>Actinomycetota</taxon>
        <taxon>Thermoleophilia</taxon>
        <taxon>Solirubrobacterales</taxon>
        <taxon>Paraconexibacteraceae</taxon>
        <taxon>Paraconexibacter</taxon>
    </lineage>
</organism>
<keyword evidence="6" id="KW-1185">Reference proteome</keyword>
<comment type="subcellular location">
    <subcellularLocation>
        <location evidence="4">Cytoplasm</location>
    </subcellularLocation>
</comment>
<keyword evidence="3 4" id="KW-0810">Translation regulation</keyword>
<comment type="similarity">
    <text evidence="4">Belongs to the FliW family.</text>
</comment>
<proteinExistence type="inferred from homology"/>
<gene>
    <name evidence="4 5" type="primary">fliW</name>
    <name evidence="5" type="ORF">NBH00_00145</name>
</gene>
<evidence type="ECO:0000313" key="6">
    <source>
        <dbReference type="Proteomes" id="UP001056035"/>
    </source>
</evidence>
<accession>A0ABY5DVF6</accession>
<keyword evidence="5" id="KW-0966">Cell projection</keyword>
<dbReference type="EMBL" id="CP098502">
    <property type="protein sequence ID" value="UTI64635.1"/>
    <property type="molecule type" value="Genomic_DNA"/>
</dbReference>
<comment type="function">
    <text evidence="4">Acts as an anti-CsrA protein, binds CsrA and prevents it from repressing translation of its target genes, one of which is flagellin. Binds to flagellin and participates in the assembly of the flagellum.</text>
</comment>
<name>A0ABY5DVF6_9ACTN</name>
<dbReference type="RefSeq" id="WP_254571335.1">
    <property type="nucleotide sequence ID" value="NZ_CP098502.1"/>
</dbReference>
<dbReference type="PANTHER" id="PTHR39190:SF1">
    <property type="entry name" value="FLAGELLAR ASSEMBLY FACTOR FLIW"/>
    <property type="match status" value="1"/>
</dbReference>
<reference evidence="5 6" key="1">
    <citation type="submission" date="2022-06" db="EMBL/GenBank/DDBJ databases">
        <title>Paraconexibacter antarcticus.</title>
        <authorList>
            <person name="Kim C.S."/>
        </authorList>
    </citation>
    <scope>NUCLEOTIDE SEQUENCE [LARGE SCALE GENOMIC DNA]</scope>
    <source>
        <strain evidence="5 6">02-257</strain>
    </source>
</reference>
<dbReference type="SUPFAM" id="SSF141457">
    <property type="entry name" value="BH3618-like"/>
    <property type="match status" value="1"/>
</dbReference>
<evidence type="ECO:0000256" key="3">
    <source>
        <dbReference type="ARBA" id="ARBA00022845"/>
    </source>
</evidence>